<comment type="caution">
    <text evidence="1">The sequence shown here is derived from an EMBL/GenBank/DDBJ whole genome shotgun (WGS) entry which is preliminary data.</text>
</comment>
<accession>A0ACA9YEB8</accession>
<evidence type="ECO:0000313" key="2">
    <source>
        <dbReference type="Proteomes" id="UP001152531"/>
    </source>
</evidence>
<protein>
    <submittedName>
        <fullName evidence="1">Double-strand break repair protein Mre11p</fullName>
    </submittedName>
</protein>
<keyword evidence="2" id="KW-1185">Reference proteome</keyword>
<proteinExistence type="predicted"/>
<dbReference type="EMBL" id="CALSDN010000015">
    <property type="protein sequence ID" value="CAH6723415.1"/>
    <property type="molecule type" value="Genomic_DNA"/>
</dbReference>
<organism evidence="1 2">
    <name type="scientific">[Candida] jaroonii</name>
    <dbReference type="NCBI Taxonomy" id="467808"/>
    <lineage>
        <taxon>Eukaryota</taxon>
        <taxon>Fungi</taxon>
        <taxon>Dikarya</taxon>
        <taxon>Ascomycota</taxon>
        <taxon>Saccharomycotina</taxon>
        <taxon>Pichiomycetes</taxon>
        <taxon>Debaryomycetaceae</taxon>
        <taxon>Yamadazyma</taxon>
    </lineage>
</organism>
<sequence>MSKYDPSIQDGEDTIKILITTDNHVGYKETDTIRGDDSWITFEEVCQIAEDKDVDMMLHSGDLFHINKPSKKSIYNTMKSLRKHCMGDKPCELEFLSDPDIVNRYGTINYEDPNLNIAIPVFAISGNHDDATGTQLLSPLDLLSVSGLVNHFGKVFDNNRLEVKPLLLKKGETYLALYGMQSIKDERLYRILANQEIKFLTPSVNGNSWFNLMCVHQNHVGHSKTSYLPEEMLPGFLDFVVWGHEHECKPEPIYNNSRDFHTLQAGSSIATSLADGELPQKHVFILRIKGKKFDIEPVPLKSVRPFYMDTVFIEQEGFEPGVTTTEALKEFLVSKVEELLQKARDDYDKKNNNSSEEIDIRNLPLIRLKVEYTGDYDFETPQRLSKNFIGRVANIDDIFLFNKNKPQKQQSVIEKAKFTDIEVPRSSGITINTLISQFVEQSNLYLLSEKGLNETVKNSIDKEDKNLLNQYIKSELKFHASNLSKVDMEDEVDEDKKSFKDLLKTLKKNDEANQKSAMIVVESDEEKPPSKATKQKKPSARKKTVKKEVYSEEEIEIPDSDDNMDYQDHNDQEIIDSDEEVIEKPRASRKTRATTSTRARGTRGRGRGGRGSKAKPPTSQGTDLFSMLQGMH</sequence>
<evidence type="ECO:0000313" key="1">
    <source>
        <dbReference type="EMBL" id="CAH6723415.1"/>
    </source>
</evidence>
<reference evidence="1" key="1">
    <citation type="submission" date="2022-06" db="EMBL/GenBank/DDBJ databases">
        <authorList>
            <person name="Legras J.-L."/>
            <person name="Devillers H."/>
            <person name="Grondin C."/>
        </authorList>
    </citation>
    <scope>NUCLEOTIDE SEQUENCE</scope>
    <source>
        <strain evidence="1">CLIB 1444</strain>
    </source>
</reference>
<gene>
    <name evidence="1" type="ORF">CLIB1444_15S00782</name>
</gene>
<name>A0ACA9YEB8_9ASCO</name>
<dbReference type="Proteomes" id="UP001152531">
    <property type="component" value="Unassembled WGS sequence"/>
</dbReference>